<sequence length="99" mass="11142">MLNWYQVFSKVSGVISHNPAQNSNQAAKRSFLRLKESEMAIGSINYKISIKQHLKWVLVIAALIKFNWLANKCFRAEVITGGYQPLNGPEPKKNPPGSE</sequence>
<protein>
    <submittedName>
        <fullName evidence="1">Uncharacterized protein</fullName>
    </submittedName>
</protein>
<dbReference type="Proteomes" id="UP000293154">
    <property type="component" value="Chromosome"/>
</dbReference>
<gene>
    <name evidence="1" type="ORF">EKN56_12655</name>
</gene>
<dbReference type="RefSeq" id="WP_130592107.1">
    <property type="nucleotide sequence ID" value="NZ_CP034752.1"/>
</dbReference>
<keyword evidence="2" id="KW-1185">Reference proteome</keyword>
<reference evidence="1 2" key="1">
    <citation type="submission" date="2019-03" db="EMBL/GenBank/DDBJ databases">
        <title>Pragia sp. nov. isolated from the gut tract of Carduelis flavirostris.</title>
        <authorList>
            <person name="Ge Y."/>
        </authorList>
    </citation>
    <scope>NUCLEOTIDE SEQUENCE [LARGE SCALE GENOMIC DNA]</scope>
    <source>
        <strain evidence="1 2">CF-458</strain>
    </source>
</reference>
<dbReference type="KEGG" id="prag:EKN56_12655"/>
<organism evidence="1 2">
    <name type="scientific">Limnobaculum zhutongyuii</name>
    <dbReference type="NCBI Taxonomy" id="2498113"/>
    <lineage>
        <taxon>Bacteria</taxon>
        <taxon>Pseudomonadati</taxon>
        <taxon>Pseudomonadota</taxon>
        <taxon>Gammaproteobacteria</taxon>
        <taxon>Enterobacterales</taxon>
        <taxon>Budviciaceae</taxon>
        <taxon>Limnobaculum</taxon>
    </lineage>
</organism>
<name>A0A411WLQ5_9GAMM</name>
<accession>A0A411WLQ5</accession>
<dbReference type="EMBL" id="CP034752">
    <property type="protein sequence ID" value="QBH97169.1"/>
    <property type="molecule type" value="Genomic_DNA"/>
</dbReference>
<dbReference type="AlphaFoldDB" id="A0A411WLQ5"/>
<evidence type="ECO:0000313" key="2">
    <source>
        <dbReference type="Proteomes" id="UP000293154"/>
    </source>
</evidence>
<evidence type="ECO:0000313" key="1">
    <source>
        <dbReference type="EMBL" id="QBH97169.1"/>
    </source>
</evidence>
<proteinExistence type="predicted"/>